<dbReference type="InterPro" id="IPR036388">
    <property type="entry name" value="WH-like_DNA-bd_sf"/>
</dbReference>
<dbReference type="GeneID" id="76209774"/>
<dbReference type="GO" id="GO:0003700">
    <property type="term" value="F:DNA-binding transcription factor activity"/>
    <property type="evidence" value="ECO:0007669"/>
    <property type="project" value="InterPro"/>
</dbReference>
<dbReference type="CDD" id="cd00090">
    <property type="entry name" value="HTH_ARSR"/>
    <property type="match status" value="1"/>
</dbReference>
<reference evidence="3 4" key="1">
    <citation type="submission" date="2018-05" db="EMBL/GenBank/DDBJ databases">
        <title>genome sequencing of Nitrosopumilus sp. NM25.</title>
        <authorList>
            <person name="Mori K."/>
            <person name="Nakagawa T."/>
        </authorList>
    </citation>
    <scope>NUCLEOTIDE SEQUENCE [LARGE SCALE GENOMIC DNA]</scope>
    <source>
        <strain evidence="3 4">NM25</strain>
    </source>
</reference>
<sequence>MSSDETADDGFTEKIKILATDDKKIKLFGELFTNDSSREILQLLFNDELTANQIAQKTQISLQLVKYHLNKLQDLGVVKISKIEKNSKSQDMKIYSATKFSIVIVPPTLSEKTKESKLLVRSFRHIYKVVGFGIATGLSGLLSLFQLQTKQIPMNEISSKKTAEFSAKNTASFRVDESSESVSAPAPMTAESEPVMEFAKSVEPQDFAEENLDIAETVIDSGVVSSYDLFLPFVIMTVVLGGLTVYYLYKYLKKSKQFMQNPM</sequence>
<evidence type="ECO:0000259" key="2">
    <source>
        <dbReference type="Pfam" id="PF01022"/>
    </source>
</evidence>
<feature type="transmembrane region" description="Helical" evidence="1">
    <location>
        <begin position="229"/>
        <end position="249"/>
    </location>
</feature>
<dbReference type="AlphaFoldDB" id="A0A2S2KQA6"/>
<evidence type="ECO:0000256" key="1">
    <source>
        <dbReference type="SAM" id="Phobius"/>
    </source>
</evidence>
<feature type="domain" description="HTH arsR-type" evidence="2">
    <location>
        <begin position="38"/>
        <end position="79"/>
    </location>
</feature>
<dbReference type="InterPro" id="IPR001845">
    <property type="entry name" value="HTH_ArsR_DNA-bd_dom"/>
</dbReference>
<dbReference type="Gene3D" id="1.10.10.10">
    <property type="entry name" value="Winged helix-like DNA-binding domain superfamily/Winged helix DNA-binding domain"/>
    <property type="match status" value="1"/>
</dbReference>
<proteinExistence type="predicted"/>
<comment type="caution">
    <text evidence="3">The sequence shown here is derived from an EMBL/GenBank/DDBJ whole genome shotgun (WGS) entry which is preliminary data.</text>
</comment>
<keyword evidence="1" id="KW-1133">Transmembrane helix</keyword>
<accession>A0A2S2KQA6</accession>
<keyword evidence="1" id="KW-0812">Transmembrane</keyword>
<protein>
    <recommendedName>
        <fullName evidence="2">HTH arsR-type domain-containing protein</fullName>
    </recommendedName>
</protein>
<keyword evidence="4" id="KW-1185">Reference proteome</keyword>
<evidence type="ECO:0000313" key="3">
    <source>
        <dbReference type="EMBL" id="GBH33635.1"/>
    </source>
</evidence>
<name>A0A2S2KQA6_9ARCH</name>
<dbReference type="InterPro" id="IPR011991">
    <property type="entry name" value="ArsR-like_HTH"/>
</dbReference>
<dbReference type="OrthoDB" id="11368at2157"/>
<dbReference type="EMBL" id="BGKI01000002">
    <property type="protein sequence ID" value="GBH33635.1"/>
    <property type="molecule type" value="Genomic_DNA"/>
</dbReference>
<dbReference type="RefSeq" id="WP_109876303.1">
    <property type="nucleotide sequence ID" value="NZ_AP026695.1"/>
</dbReference>
<dbReference type="Pfam" id="PF01022">
    <property type="entry name" value="HTH_5"/>
    <property type="match status" value="1"/>
</dbReference>
<evidence type="ECO:0000313" key="4">
    <source>
        <dbReference type="Proteomes" id="UP000245829"/>
    </source>
</evidence>
<dbReference type="Proteomes" id="UP000245829">
    <property type="component" value="Unassembled WGS sequence"/>
</dbReference>
<dbReference type="InterPro" id="IPR036390">
    <property type="entry name" value="WH_DNA-bd_sf"/>
</dbReference>
<organism evidence="3 4">
    <name type="scientific">Nitrosopumilus zosterae</name>
    <dbReference type="NCBI Taxonomy" id="718286"/>
    <lineage>
        <taxon>Archaea</taxon>
        <taxon>Nitrososphaerota</taxon>
        <taxon>Nitrososphaeria</taxon>
        <taxon>Nitrosopumilales</taxon>
        <taxon>Nitrosopumilaceae</taxon>
        <taxon>Nitrosopumilus</taxon>
    </lineage>
</organism>
<dbReference type="SUPFAM" id="SSF46785">
    <property type="entry name" value="Winged helix' DNA-binding domain"/>
    <property type="match status" value="1"/>
</dbReference>
<feature type="transmembrane region" description="Helical" evidence="1">
    <location>
        <begin position="126"/>
        <end position="145"/>
    </location>
</feature>
<gene>
    <name evidence="3" type="ORF">NZNM25_04260</name>
</gene>
<keyword evidence="1" id="KW-0472">Membrane</keyword>